<dbReference type="Pfam" id="PF08545">
    <property type="entry name" value="ACP_syn_III"/>
    <property type="match status" value="1"/>
</dbReference>
<dbReference type="Proteomes" id="UP001164506">
    <property type="component" value="Chromosome"/>
</dbReference>
<organism evidence="3 4">
    <name type="scientific">Streptomyces tanashiensis</name>
    <dbReference type="NCBI Taxonomy" id="67367"/>
    <lineage>
        <taxon>Bacteria</taxon>
        <taxon>Bacillati</taxon>
        <taxon>Actinomycetota</taxon>
        <taxon>Actinomycetes</taxon>
        <taxon>Kitasatosporales</taxon>
        <taxon>Streptomycetaceae</taxon>
        <taxon>Streptomyces</taxon>
    </lineage>
</organism>
<name>A0ABY6RAC0_9ACTN</name>
<dbReference type="RefSeq" id="WP_267260271.1">
    <property type="nucleotide sequence ID" value="NZ_CP084204.1"/>
</dbReference>
<evidence type="ECO:0000313" key="4">
    <source>
        <dbReference type="Proteomes" id="UP001164506"/>
    </source>
</evidence>
<protein>
    <recommendedName>
        <fullName evidence="2">Beta-ketoacyl-[acyl-carrier-protein] synthase III N-terminal domain-containing protein</fullName>
    </recommendedName>
</protein>
<dbReference type="GeneID" id="95605372"/>
<dbReference type="EMBL" id="CP084204">
    <property type="protein sequence ID" value="UZX26133.1"/>
    <property type="molecule type" value="Genomic_DNA"/>
</dbReference>
<proteinExistence type="predicted"/>
<evidence type="ECO:0000313" key="3">
    <source>
        <dbReference type="EMBL" id="UZX26133.1"/>
    </source>
</evidence>
<accession>A0ABY6RAC0</accession>
<dbReference type="Gene3D" id="3.40.47.10">
    <property type="match status" value="2"/>
</dbReference>
<keyword evidence="4" id="KW-1185">Reference proteome</keyword>
<dbReference type="SUPFAM" id="SSF53901">
    <property type="entry name" value="Thiolase-like"/>
    <property type="match status" value="1"/>
</dbReference>
<dbReference type="InterPro" id="IPR016039">
    <property type="entry name" value="Thiolase-like"/>
</dbReference>
<keyword evidence="1" id="KW-0963">Cytoplasm</keyword>
<dbReference type="InterPro" id="IPR013751">
    <property type="entry name" value="ACP_syn_III_N"/>
</dbReference>
<dbReference type="PANTHER" id="PTHR34069:SF2">
    <property type="entry name" value="BETA-KETOACYL-[ACYL-CARRIER-PROTEIN] SYNTHASE III"/>
    <property type="match status" value="1"/>
</dbReference>
<evidence type="ECO:0000259" key="2">
    <source>
        <dbReference type="Pfam" id="PF08545"/>
    </source>
</evidence>
<evidence type="ECO:0000256" key="1">
    <source>
        <dbReference type="ARBA" id="ARBA00022490"/>
    </source>
</evidence>
<sequence length="340" mass="36534">MARWENIFIAATAVDLPHAVPVSEAVADGSYPSKLAERTEQRTVTIAPKDEPPGAFAARAAKSALAESGYSFEDVGLFVHTSVLDPSPRMSNPAMWLEREIGSGGFRDVAQLTNGCDGVVNGIRWAAAHLTCNLEHQAALITAAESWQPKEVIDRWTVDPDTPFGDGGAALVMSRERGMARLLAAVSYTQPNLEGVHRGPSVFGQGVSLPVNLSKRSRAFYETADLSRDEAWKMRGNGIGVVIERVLADAGVERERVARIVLPFRGRQVLEEEYFPYLGALVPARSSEDRGREIGHLGGADPIAAFHFAMKAGELSTGDLAIVFSEGVGIVQSAVLVEVV</sequence>
<dbReference type="PANTHER" id="PTHR34069">
    <property type="entry name" value="3-OXOACYL-[ACYL-CARRIER-PROTEIN] SYNTHASE 3"/>
    <property type="match status" value="1"/>
</dbReference>
<feature type="domain" description="Beta-ketoacyl-[acyl-carrier-protein] synthase III N-terminal" evidence="2">
    <location>
        <begin position="112"/>
        <end position="188"/>
    </location>
</feature>
<gene>
    <name evidence="3" type="ORF">LDH80_38080</name>
</gene>
<reference evidence="3" key="1">
    <citation type="submission" date="2021-09" db="EMBL/GenBank/DDBJ databases">
        <title>Complete genome sequence and metabolic characterization of Streptomyces tanashiensis DSM 731 the producer of antibacterial Kalafungin and diverse secondary metabolites.</title>
        <authorList>
            <person name="Abbasi M.N."/>
            <person name="Anwar M.N."/>
            <person name="Alam K."/>
            <person name="Shoaib M."/>
            <person name="Lin Z."/>
            <person name="Hayat M."/>
            <person name="Ali M.I."/>
            <person name="Malik H.M.T."/>
            <person name="Ahmed I."/>
            <person name="Li A."/>
            <person name="Hailong Wang H."/>
            <person name="Zhang Y."/>
        </authorList>
    </citation>
    <scope>NUCLEOTIDE SEQUENCE</scope>
    <source>
        <strain evidence="3">Kala</strain>
    </source>
</reference>